<reference evidence="2" key="2">
    <citation type="journal article" date="2015" name="Data Brief">
        <title>Shoot transcriptome of the giant reed, Arundo donax.</title>
        <authorList>
            <person name="Barrero R.A."/>
            <person name="Guerrero F.D."/>
            <person name="Moolhuijzen P."/>
            <person name="Goolsby J.A."/>
            <person name="Tidwell J."/>
            <person name="Bellgard S.E."/>
            <person name="Bellgard M.I."/>
        </authorList>
    </citation>
    <scope>NUCLEOTIDE SEQUENCE</scope>
    <source>
        <tissue evidence="2">Shoot tissue taken approximately 20 cm above the soil surface</tissue>
    </source>
</reference>
<feature type="region of interest" description="Disordered" evidence="1">
    <location>
        <begin position="1"/>
        <end position="30"/>
    </location>
</feature>
<feature type="compositionally biased region" description="Basic and acidic residues" evidence="1">
    <location>
        <begin position="1"/>
        <end position="10"/>
    </location>
</feature>
<proteinExistence type="predicted"/>
<protein>
    <submittedName>
        <fullName evidence="2">Uncharacterized protein</fullName>
    </submittedName>
</protein>
<name>A0A0A8YJ23_ARUDO</name>
<evidence type="ECO:0000256" key="1">
    <source>
        <dbReference type="SAM" id="MobiDB-lite"/>
    </source>
</evidence>
<evidence type="ECO:0000313" key="2">
    <source>
        <dbReference type="EMBL" id="JAD26011.1"/>
    </source>
</evidence>
<reference evidence="2" key="1">
    <citation type="submission" date="2014-09" db="EMBL/GenBank/DDBJ databases">
        <authorList>
            <person name="Magalhaes I.L.F."/>
            <person name="Oliveira U."/>
            <person name="Santos F.R."/>
            <person name="Vidigal T.H.D.A."/>
            <person name="Brescovit A.D."/>
            <person name="Santos A.J."/>
        </authorList>
    </citation>
    <scope>NUCLEOTIDE SEQUENCE</scope>
    <source>
        <tissue evidence="2">Shoot tissue taken approximately 20 cm above the soil surface</tissue>
    </source>
</reference>
<accession>A0A0A8YJ23</accession>
<organism evidence="2">
    <name type="scientific">Arundo donax</name>
    <name type="common">Giant reed</name>
    <name type="synonym">Donax arundinaceus</name>
    <dbReference type="NCBI Taxonomy" id="35708"/>
    <lineage>
        <taxon>Eukaryota</taxon>
        <taxon>Viridiplantae</taxon>
        <taxon>Streptophyta</taxon>
        <taxon>Embryophyta</taxon>
        <taxon>Tracheophyta</taxon>
        <taxon>Spermatophyta</taxon>
        <taxon>Magnoliopsida</taxon>
        <taxon>Liliopsida</taxon>
        <taxon>Poales</taxon>
        <taxon>Poaceae</taxon>
        <taxon>PACMAD clade</taxon>
        <taxon>Arundinoideae</taxon>
        <taxon>Arundineae</taxon>
        <taxon>Arundo</taxon>
    </lineage>
</organism>
<dbReference type="AlphaFoldDB" id="A0A0A8YJ23"/>
<sequence>MRTFQYEKSRPSNRGIFPLLSMSPTDHKTG</sequence>
<dbReference type="EMBL" id="GBRH01271884">
    <property type="protein sequence ID" value="JAD26011.1"/>
    <property type="molecule type" value="Transcribed_RNA"/>
</dbReference>